<accession>A0A3S0HN07</accession>
<dbReference type="OrthoDB" id="884792at2"/>
<dbReference type="EMBL" id="RXOF01000006">
    <property type="protein sequence ID" value="RTQ49538.1"/>
    <property type="molecule type" value="Genomic_DNA"/>
</dbReference>
<dbReference type="Proteomes" id="UP000282184">
    <property type="component" value="Unassembled WGS sequence"/>
</dbReference>
<gene>
    <name evidence="1" type="ORF">EJV47_11975</name>
</gene>
<comment type="caution">
    <text evidence="1">The sequence shown here is derived from an EMBL/GenBank/DDBJ whole genome shotgun (WGS) entry which is preliminary data.</text>
</comment>
<dbReference type="RefSeq" id="WP_126693397.1">
    <property type="nucleotide sequence ID" value="NZ_RXOF01000006.1"/>
</dbReference>
<organism evidence="1 2">
    <name type="scientific">Hymenobacter gummosus</name>
    <dbReference type="NCBI Taxonomy" id="1776032"/>
    <lineage>
        <taxon>Bacteria</taxon>
        <taxon>Pseudomonadati</taxon>
        <taxon>Bacteroidota</taxon>
        <taxon>Cytophagia</taxon>
        <taxon>Cytophagales</taxon>
        <taxon>Hymenobacteraceae</taxon>
        <taxon>Hymenobacter</taxon>
    </lineage>
</organism>
<evidence type="ECO:0000313" key="1">
    <source>
        <dbReference type="EMBL" id="RTQ49538.1"/>
    </source>
</evidence>
<dbReference type="AlphaFoldDB" id="A0A3S0HN07"/>
<sequence>MLREFRLSFQQQMRGGGCVASNTEAEFFVHDPPAPSPDPCYMYSGTLQSVFDLRVVNARNREIHLIAVDKCLYPYGGEETRCDCALVAQDRLYLVEFKKPELEQSADGKQRHANASDCLRQLAASLKDFYERGIVERGSLVIAHACVGYTHPTPYNGANYRTLTAAFDLHTADIPVQIKLIVDNKMVIS</sequence>
<keyword evidence="2" id="KW-1185">Reference proteome</keyword>
<protein>
    <submittedName>
        <fullName evidence="1">Uncharacterized protein</fullName>
    </submittedName>
</protein>
<name>A0A3S0HN07_9BACT</name>
<evidence type="ECO:0000313" key="2">
    <source>
        <dbReference type="Proteomes" id="UP000282184"/>
    </source>
</evidence>
<reference evidence="1 2" key="1">
    <citation type="submission" date="2018-12" db="EMBL/GenBank/DDBJ databases">
        <title>Hymenobacter gummosus sp. nov., isolated from a spring.</title>
        <authorList>
            <person name="Nie L."/>
        </authorList>
    </citation>
    <scope>NUCLEOTIDE SEQUENCE [LARGE SCALE GENOMIC DNA]</scope>
    <source>
        <strain evidence="1 2">KCTC 52166</strain>
    </source>
</reference>
<proteinExistence type="predicted"/>